<dbReference type="Proteomes" id="UP000765509">
    <property type="component" value="Unassembled WGS sequence"/>
</dbReference>
<dbReference type="GO" id="GO:0006508">
    <property type="term" value="P:proteolysis"/>
    <property type="evidence" value="ECO:0007669"/>
    <property type="project" value="InterPro"/>
</dbReference>
<proteinExistence type="predicted"/>
<feature type="domain" description="Peptidase A2" evidence="2">
    <location>
        <begin position="120"/>
        <end position="135"/>
    </location>
</feature>
<evidence type="ECO:0000256" key="1">
    <source>
        <dbReference type="SAM" id="MobiDB-lite"/>
    </source>
</evidence>
<keyword evidence="4" id="KW-1185">Reference proteome</keyword>
<feature type="region of interest" description="Disordered" evidence="1">
    <location>
        <begin position="581"/>
        <end position="604"/>
    </location>
</feature>
<dbReference type="GO" id="GO:0004190">
    <property type="term" value="F:aspartic-type endopeptidase activity"/>
    <property type="evidence" value="ECO:0007669"/>
    <property type="project" value="InterPro"/>
</dbReference>
<evidence type="ECO:0000313" key="3">
    <source>
        <dbReference type="EMBL" id="MBW0553857.1"/>
    </source>
</evidence>
<feature type="compositionally biased region" description="Polar residues" evidence="1">
    <location>
        <begin position="593"/>
        <end position="604"/>
    </location>
</feature>
<dbReference type="InterPro" id="IPR001969">
    <property type="entry name" value="Aspartic_peptidase_AS"/>
</dbReference>
<reference evidence="3" key="1">
    <citation type="submission" date="2021-03" db="EMBL/GenBank/DDBJ databases">
        <title>Draft genome sequence of rust myrtle Austropuccinia psidii MF-1, a brazilian biotype.</title>
        <authorList>
            <person name="Quecine M.C."/>
            <person name="Pachon D.M.R."/>
            <person name="Bonatelli M.L."/>
            <person name="Correr F.H."/>
            <person name="Franceschini L.M."/>
            <person name="Leite T.F."/>
            <person name="Margarido G.R.A."/>
            <person name="Almeida C.A."/>
            <person name="Ferrarezi J.A."/>
            <person name="Labate C.A."/>
        </authorList>
    </citation>
    <scope>NUCLEOTIDE SEQUENCE</scope>
    <source>
        <strain evidence="3">MF-1</strain>
    </source>
</reference>
<gene>
    <name evidence="3" type="ORF">O181_093572</name>
</gene>
<dbReference type="PROSITE" id="PS50175">
    <property type="entry name" value="ASP_PROT_RETROV"/>
    <property type="match status" value="1"/>
</dbReference>
<feature type="compositionally biased region" description="Basic and acidic residues" evidence="1">
    <location>
        <begin position="239"/>
        <end position="250"/>
    </location>
</feature>
<name>A0A9Q3J1A2_9BASI</name>
<feature type="region of interest" description="Disordered" evidence="1">
    <location>
        <begin position="225"/>
        <end position="250"/>
    </location>
</feature>
<dbReference type="InterPro" id="IPR001995">
    <property type="entry name" value="Peptidase_A2_cat"/>
</dbReference>
<comment type="caution">
    <text evidence="3">The sequence shown here is derived from an EMBL/GenBank/DDBJ whole genome shotgun (WGS) entry which is preliminary data.</text>
</comment>
<dbReference type="EMBL" id="AVOT02060376">
    <property type="protein sequence ID" value="MBW0553857.1"/>
    <property type="molecule type" value="Genomic_DNA"/>
</dbReference>
<evidence type="ECO:0000313" key="4">
    <source>
        <dbReference type="Proteomes" id="UP000765509"/>
    </source>
</evidence>
<dbReference type="OrthoDB" id="2506366at2759"/>
<accession>A0A9Q3J1A2</accession>
<evidence type="ECO:0000259" key="2">
    <source>
        <dbReference type="PROSITE" id="PS50175"/>
    </source>
</evidence>
<sequence>LTAPAKEKDIEKKALIKLAKMEVNKNPLLEEEGSIIEKVMKKVMDQKINLTLEEIVSISPKFMQELKFLSDKETKYLMSLKSINIQEQTTTQEIIIQDKMIYSCPLGMIEVSVGQEGHIVKALADTGAELSIIPEVESIKARLPMRVLNMRLRARGAVHTVIGRPFLADNGIRLEHSQQQGEILSYKESDGRRLCIPICTPESKGWHTGPPRGMEMCNMARITELKNEGQKSKSPLKKVKFDTEEKNNYSSKKINESKYHLKEDDPEKIESLLASSQGISSLDSNDPLLHPKFENTHSSNMEASTIKVEPVQKKGLKPKQLVRSVSNKYGKNGTYWKKKKDAISNEEYCNDSKMKGSSKIKRYFSKIISKIKNNHKSQVQWDFQCPGTQPTITEEINPTKIENSITEPEVEPTNQKLETNLSEKESIQTQEPLDLDQVIKKLNFMELEMNTNTATTDSENSQNNPFANLSPNSGLKSVIYVRIGWEEYPVMAFLDQTLEYNCIPLKMAEAIGIRKISKKIKNEDKKFNKKIMNRVQVVLPTNETLYLRFMVEGNSSHIVLGKDFCDYFNWLQLLNPISSSYEEEESNQSPESFNQGSSALKDTNQSSEDLYEGMQVFSIGIMDFTQQDFHEMMTRREGSPYTASSPLTPLDEEEPFTLGDLLHDEYFNMGEINSEEYPIPQAVLQPGLQQSFDVDPELNPSNISVPECASGSKKEHIENKKLIQTLSQSVNSLIQEIQSNCTLPTNQHVKDIHETSLVKNDVILTENFEEPLPTLEQLIFGEYFNNDQNHNQNLDTPQLQNLSLGSPIFDISQNIPVQNNSPGDICSSEYEDLSHIYGFVRDTQGLSPPSVISLDKDPIKNPTEQSKPLSKKNNIQNKPLKSILKKPTKFFDKKDKIKKENSNFIQNDKEDYQLQTIEFPRCRNKKKLGKTQEKGNFTLKNVKVDFEFTLSMEEYINKRVSMDQRRIKGELLSCLDKLLSKTNTKPRLKKRNKRAKYKFKSC</sequence>
<feature type="region of interest" description="Disordered" evidence="1">
    <location>
        <begin position="850"/>
        <end position="874"/>
    </location>
</feature>
<feature type="compositionally biased region" description="Polar residues" evidence="1">
    <location>
        <begin position="862"/>
        <end position="874"/>
    </location>
</feature>
<organism evidence="3 4">
    <name type="scientific">Austropuccinia psidii MF-1</name>
    <dbReference type="NCBI Taxonomy" id="1389203"/>
    <lineage>
        <taxon>Eukaryota</taxon>
        <taxon>Fungi</taxon>
        <taxon>Dikarya</taxon>
        <taxon>Basidiomycota</taxon>
        <taxon>Pucciniomycotina</taxon>
        <taxon>Pucciniomycetes</taxon>
        <taxon>Pucciniales</taxon>
        <taxon>Sphaerophragmiaceae</taxon>
        <taxon>Austropuccinia</taxon>
    </lineage>
</organism>
<dbReference type="PROSITE" id="PS00141">
    <property type="entry name" value="ASP_PROTEASE"/>
    <property type="match status" value="1"/>
</dbReference>
<protein>
    <recommendedName>
        <fullName evidence="2">Peptidase A2 domain-containing protein</fullName>
    </recommendedName>
</protein>
<dbReference type="AlphaFoldDB" id="A0A9Q3J1A2"/>
<feature type="non-terminal residue" evidence="3">
    <location>
        <position position="1"/>
    </location>
</feature>